<keyword evidence="12" id="KW-1185">Reference proteome</keyword>
<evidence type="ECO:0000256" key="3">
    <source>
        <dbReference type="ARBA" id="ARBA00022468"/>
    </source>
</evidence>
<dbReference type="GO" id="GO:0005856">
    <property type="term" value="C:cytoskeleton"/>
    <property type="evidence" value="ECO:0007669"/>
    <property type="project" value="UniProtKB-SubCell"/>
</dbReference>
<evidence type="ECO:0000256" key="9">
    <source>
        <dbReference type="ARBA" id="ARBA00067515"/>
    </source>
</evidence>
<evidence type="ECO:0000256" key="7">
    <source>
        <dbReference type="ARBA" id="ARBA00023212"/>
    </source>
</evidence>
<protein>
    <recommendedName>
        <fullName evidence="9">TBC1 domain family member 21</fullName>
    </recommendedName>
    <alternativeName>
        <fullName evidence="10">Male germ cell Rab GTPase-activating protein</fullName>
    </alternativeName>
</protein>
<evidence type="ECO:0000256" key="2">
    <source>
        <dbReference type="ARBA" id="ARBA00004245"/>
    </source>
</evidence>
<dbReference type="SUPFAM" id="SSF47923">
    <property type="entry name" value="Ypt/Rab-GAP domain of gyp1p"/>
    <property type="match status" value="2"/>
</dbReference>
<keyword evidence="4" id="KW-0963">Cytoplasm</keyword>
<evidence type="ECO:0000259" key="11">
    <source>
        <dbReference type="PROSITE" id="PS50086"/>
    </source>
</evidence>
<evidence type="ECO:0000256" key="1">
    <source>
        <dbReference type="ARBA" id="ARBA00004218"/>
    </source>
</evidence>
<dbReference type="PROSITE" id="PS50086">
    <property type="entry name" value="TBC_RABGAP"/>
    <property type="match status" value="1"/>
</dbReference>
<accession>A0A3Q7QCH2</accession>
<keyword evidence="3" id="KW-0343">GTPase activation</keyword>
<dbReference type="InterPro" id="IPR000195">
    <property type="entry name" value="Rab-GAP-TBC_dom"/>
</dbReference>
<sequence>MTTLSPENSLSARWSASFILVKRKPPIDKTEWDGFFDENGLLAKSRDLICVNILERGLHPYVRTEAWKFLTGYYSWQSSQDERLTVDSTRRKNYEALCEMYKKIQPLLENLHRNFMETRNTITYDIQKLYDKDPLGNVIIDKKRLEKILLLSYVCNTQAEYQQGFHEMVMLFQLMAEHDHETFWLFQFFLQKTEHSCVIKIGVGKNLDMLNTLINFLDPVFAEHLRGKGAGAVQSLFPWFCLCFQRAFKSFDDVWRLWEVLLTGKPCRNFQVLVAYSMLQMVREQVLQESMTSDGILLACNNLIDLDADVLISAACLVYAELIQKDGLRSELQHQPSCKTNTFPPTVNQHWAFATI</sequence>
<dbReference type="PANTHER" id="PTHR22957">
    <property type="entry name" value="TBC1 DOMAIN FAMILY MEMBER GTPASE-ACTIVATING PROTEIN"/>
    <property type="match status" value="1"/>
</dbReference>
<dbReference type="InterPro" id="IPR035969">
    <property type="entry name" value="Rab-GAP_TBC_sf"/>
</dbReference>
<dbReference type="Gene3D" id="1.10.8.270">
    <property type="entry name" value="putative rabgap domain of human tbc1 domain family member 14 like domains"/>
    <property type="match status" value="1"/>
</dbReference>
<dbReference type="FunFam" id="1.10.8.270:FF:000029">
    <property type="entry name" value="TBC1 domain family member 21"/>
    <property type="match status" value="1"/>
</dbReference>
<dbReference type="InParanoid" id="A0A3Q7QCH2"/>
<dbReference type="RefSeq" id="XP_025739887.1">
    <property type="nucleotide sequence ID" value="XM_025884102.1"/>
</dbReference>
<name>A0A3Q7QCH2_CALUR</name>
<dbReference type="CTD" id="161514"/>
<dbReference type="GO" id="GO:0007283">
    <property type="term" value="P:spermatogenesis"/>
    <property type="evidence" value="ECO:0007669"/>
    <property type="project" value="UniProtKB-KW"/>
</dbReference>
<organism evidence="12 13">
    <name type="scientific">Callorhinus ursinus</name>
    <name type="common">Northern fur seal</name>
    <dbReference type="NCBI Taxonomy" id="34884"/>
    <lineage>
        <taxon>Eukaryota</taxon>
        <taxon>Metazoa</taxon>
        <taxon>Chordata</taxon>
        <taxon>Craniata</taxon>
        <taxon>Vertebrata</taxon>
        <taxon>Euteleostomi</taxon>
        <taxon>Mammalia</taxon>
        <taxon>Eutheria</taxon>
        <taxon>Laurasiatheria</taxon>
        <taxon>Carnivora</taxon>
        <taxon>Caniformia</taxon>
        <taxon>Pinnipedia</taxon>
        <taxon>Otariidae</taxon>
        <taxon>Callorhinus</taxon>
    </lineage>
</organism>
<evidence type="ECO:0000313" key="12">
    <source>
        <dbReference type="Proteomes" id="UP000286641"/>
    </source>
</evidence>
<proteinExistence type="predicted"/>
<keyword evidence="8" id="KW-0968">Cytoplasmic vesicle</keyword>
<keyword evidence="6" id="KW-0744">Spermatogenesis</keyword>
<dbReference type="Pfam" id="PF00566">
    <property type="entry name" value="RabGAP-TBC"/>
    <property type="match status" value="1"/>
</dbReference>
<reference key="1">
    <citation type="submission" date="2019-01" db="UniProtKB">
        <authorList>
            <consortium name="RefSeq"/>
        </authorList>
    </citation>
    <scope>IDENTIFICATION</scope>
</reference>
<dbReference type="Proteomes" id="UP000286641">
    <property type="component" value="Unplaced"/>
</dbReference>
<dbReference type="Gene3D" id="1.10.472.80">
    <property type="entry name" value="Ypt/Rab-GAP domain of gyp1p, domain 3"/>
    <property type="match status" value="1"/>
</dbReference>
<feature type="domain" description="Rab-GAP TBC" evidence="11">
    <location>
        <begin position="57"/>
        <end position="265"/>
    </location>
</feature>
<evidence type="ECO:0000256" key="4">
    <source>
        <dbReference type="ARBA" id="ARBA00022490"/>
    </source>
</evidence>
<evidence type="ECO:0000256" key="8">
    <source>
        <dbReference type="ARBA" id="ARBA00023329"/>
    </source>
</evidence>
<dbReference type="PANTHER" id="PTHR22957:SF489">
    <property type="entry name" value="TBC1 DOMAIN FAMILY MEMBER 21"/>
    <property type="match status" value="1"/>
</dbReference>
<dbReference type="SMART" id="SM00164">
    <property type="entry name" value="TBC"/>
    <property type="match status" value="1"/>
</dbReference>
<dbReference type="FunFam" id="1.10.472.80:FF:000037">
    <property type="entry name" value="TBC1 domain family member 21"/>
    <property type="match status" value="1"/>
</dbReference>
<keyword evidence="7" id="KW-0206">Cytoskeleton</keyword>
<dbReference type="GO" id="GO:0001669">
    <property type="term" value="C:acrosomal vesicle"/>
    <property type="evidence" value="ECO:0007669"/>
    <property type="project" value="UniProtKB-SubCell"/>
</dbReference>
<comment type="subcellular location">
    <subcellularLocation>
        <location evidence="2">Cytoplasm</location>
        <location evidence="2">Cytoskeleton</location>
    </subcellularLocation>
    <subcellularLocation>
        <location evidence="1">Cytoplasmic vesicle</location>
        <location evidence="1">Secretory vesicle</location>
        <location evidence="1">Acrosome</location>
    </subcellularLocation>
</comment>
<dbReference type="AlphaFoldDB" id="A0A3Q7QCH2"/>
<evidence type="ECO:0000313" key="13">
    <source>
        <dbReference type="RefSeq" id="XP_025739887.1"/>
    </source>
</evidence>
<evidence type="ECO:0000256" key="5">
    <source>
        <dbReference type="ARBA" id="ARBA00022782"/>
    </source>
</evidence>
<keyword evidence="5" id="KW-0221">Differentiation</keyword>
<dbReference type="GO" id="GO:0030154">
    <property type="term" value="P:cell differentiation"/>
    <property type="evidence" value="ECO:0007669"/>
    <property type="project" value="UniProtKB-KW"/>
</dbReference>
<gene>
    <name evidence="13" type="primary">TBC1D21</name>
</gene>
<evidence type="ECO:0000256" key="6">
    <source>
        <dbReference type="ARBA" id="ARBA00022871"/>
    </source>
</evidence>
<dbReference type="GO" id="GO:0005096">
    <property type="term" value="F:GTPase activator activity"/>
    <property type="evidence" value="ECO:0007669"/>
    <property type="project" value="UniProtKB-KW"/>
</dbReference>
<evidence type="ECO:0000256" key="10">
    <source>
        <dbReference type="ARBA" id="ARBA00078842"/>
    </source>
</evidence>
<reference evidence="13" key="2">
    <citation type="submission" date="2025-08" db="UniProtKB">
        <authorList>
            <consortium name="RefSeq"/>
        </authorList>
    </citation>
    <scope>IDENTIFICATION</scope>
    <source>
        <tissue evidence="13">Blood</tissue>
    </source>
</reference>